<organism evidence="1 2">
    <name type="scientific">Caligus rogercresseyi</name>
    <name type="common">Sea louse</name>
    <dbReference type="NCBI Taxonomy" id="217165"/>
    <lineage>
        <taxon>Eukaryota</taxon>
        <taxon>Metazoa</taxon>
        <taxon>Ecdysozoa</taxon>
        <taxon>Arthropoda</taxon>
        <taxon>Crustacea</taxon>
        <taxon>Multicrustacea</taxon>
        <taxon>Hexanauplia</taxon>
        <taxon>Copepoda</taxon>
        <taxon>Siphonostomatoida</taxon>
        <taxon>Caligidae</taxon>
        <taxon>Caligus</taxon>
    </lineage>
</organism>
<reference evidence="2" key="1">
    <citation type="submission" date="2021-01" db="EMBL/GenBank/DDBJ databases">
        <title>Caligus Genome Assembly.</title>
        <authorList>
            <person name="Gallardo-Escarate C."/>
        </authorList>
    </citation>
    <scope>NUCLEOTIDE SEQUENCE [LARGE SCALE GENOMIC DNA]</scope>
</reference>
<gene>
    <name evidence="1" type="ORF">FKW44_000499</name>
</gene>
<evidence type="ECO:0000313" key="1">
    <source>
        <dbReference type="EMBL" id="QQP55987.1"/>
    </source>
</evidence>
<sequence length="145" mass="16471">MGLRGLLNTRGVFWGLQIHRQWPLSSAEHNQGGLGYKPTANGLSGSCRTHSGCFGVTNPPPMGLRVPPNTRRCFWVTNPPPWALRFRRKQSRCFGVTNTPPMGHQDPPNTTGLFLELQIPRQWALRFPKRNRAVSHKKCLITYRQ</sequence>
<proteinExistence type="predicted"/>
<dbReference type="AlphaFoldDB" id="A0A7T8QUX5"/>
<dbReference type="EMBL" id="CP045890">
    <property type="protein sequence ID" value="QQP55987.1"/>
    <property type="molecule type" value="Genomic_DNA"/>
</dbReference>
<dbReference type="Proteomes" id="UP000595437">
    <property type="component" value="Chromosome 1"/>
</dbReference>
<keyword evidence="2" id="KW-1185">Reference proteome</keyword>
<evidence type="ECO:0000313" key="2">
    <source>
        <dbReference type="Proteomes" id="UP000595437"/>
    </source>
</evidence>
<name>A0A7T8QUX5_CALRO</name>
<protein>
    <submittedName>
        <fullName evidence="1">Uncharacterized protein</fullName>
    </submittedName>
</protein>
<accession>A0A7T8QUX5</accession>